<dbReference type="SMART" id="SM00342">
    <property type="entry name" value="HTH_ARAC"/>
    <property type="match status" value="1"/>
</dbReference>
<dbReference type="Gene3D" id="1.10.10.60">
    <property type="entry name" value="Homeodomain-like"/>
    <property type="match status" value="1"/>
</dbReference>
<gene>
    <name evidence="5" type="ORF">ACFFGT_06365</name>
</gene>
<reference evidence="5 6" key="1">
    <citation type="submission" date="2024-09" db="EMBL/GenBank/DDBJ databases">
        <authorList>
            <person name="Sun Q."/>
            <person name="Mori K."/>
        </authorList>
    </citation>
    <scope>NUCLEOTIDE SEQUENCE [LARGE SCALE GENOMIC DNA]</scope>
    <source>
        <strain evidence="5 6">NCAIM B.02415</strain>
    </source>
</reference>
<sequence>MELKFVQNHVESDLLILRKYQQIYNKYRDEGIIDLDKRMRHKFDFHIYRLEDVVPLINGDIPPTRQTPYWIVLIKEGSGEKSIGQFNFPIKDNTLFVVPRRVMHTSKYYSTDCTGYVMVFNIEYFLNSSFSKQCILNRKVLKSSGRPYLYLNKQQADTVAATFESIMQEHAIDRLEKKEMIAVKVLELLIQCDRLFNDAKLTASDMKSHPLIEQFAELADNNFRSERSVQFYANVLNTHPNYLNFLLKKYNGLSAKESIDNRIILESKLLLANSSFIIKEIANQLGFADPNNFSTFFQKHTGSSPVAYRTACFQFNIKCSKHAV</sequence>
<keyword evidence="2" id="KW-0238">DNA-binding</keyword>
<dbReference type="InterPro" id="IPR009057">
    <property type="entry name" value="Homeodomain-like_sf"/>
</dbReference>
<accession>A0ABV6L308</accession>
<evidence type="ECO:0000313" key="5">
    <source>
        <dbReference type="EMBL" id="MFC0513812.1"/>
    </source>
</evidence>
<dbReference type="SUPFAM" id="SSF51215">
    <property type="entry name" value="Regulatory protein AraC"/>
    <property type="match status" value="1"/>
</dbReference>
<organism evidence="5 6">
    <name type="scientific">Mucilaginibacter angelicae</name>
    <dbReference type="NCBI Taxonomy" id="869718"/>
    <lineage>
        <taxon>Bacteria</taxon>
        <taxon>Pseudomonadati</taxon>
        <taxon>Bacteroidota</taxon>
        <taxon>Sphingobacteriia</taxon>
        <taxon>Sphingobacteriales</taxon>
        <taxon>Sphingobacteriaceae</taxon>
        <taxon>Mucilaginibacter</taxon>
    </lineage>
</organism>
<evidence type="ECO:0000313" key="6">
    <source>
        <dbReference type="Proteomes" id="UP001589828"/>
    </source>
</evidence>
<evidence type="ECO:0000256" key="1">
    <source>
        <dbReference type="ARBA" id="ARBA00023015"/>
    </source>
</evidence>
<proteinExistence type="predicted"/>
<feature type="domain" description="HTH araC/xylS-type" evidence="4">
    <location>
        <begin position="213"/>
        <end position="311"/>
    </location>
</feature>
<protein>
    <submittedName>
        <fullName evidence="5">Helix-turn-helix domain-containing protein</fullName>
    </submittedName>
</protein>
<dbReference type="InterPro" id="IPR018060">
    <property type="entry name" value="HTH_AraC"/>
</dbReference>
<evidence type="ECO:0000259" key="4">
    <source>
        <dbReference type="PROSITE" id="PS01124"/>
    </source>
</evidence>
<keyword evidence="1" id="KW-0805">Transcription regulation</keyword>
<dbReference type="InterPro" id="IPR037923">
    <property type="entry name" value="HTH-like"/>
</dbReference>
<evidence type="ECO:0000256" key="3">
    <source>
        <dbReference type="ARBA" id="ARBA00023163"/>
    </source>
</evidence>
<dbReference type="PROSITE" id="PS01124">
    <property type="entry name" value="HTH_ARAC_FAMILY_2"/>
    <property type="match status" value="1"/>
</dbReference>
<name>A0ABV6L308_9SPHI</name>
<evidence type="ECO:0000256" key="2">
    <source>
        <dbReference type="ARBA" id="ARBA00023125"/>
    </source>
</evidence>
<dbReference type="PANTHER" id="PTHR43280">
    <property type="entry name" value="ARAC-FAMILY TRANSCRIPTIONAL REGULATOR"/>
    <property type="match status" value="1"/>
</dbReference>
<comment type="caution">
    <text evidence="5">The sequence shown here is derived from an EMBL/GenBank/DDBJ whole genome shotgun (WGS) entry which is preliminary data.</text>
</comment>
<dbReference type="Pfam" id="PF12833">
    <property type="entry name" value="HTH_18"/>
    <property type="match status" value="1"/>
</dbReference>
<dbReference type="PRINTS" id="PR00032">
    <property type="entry name" value="HTHARAC"/>
</dbReference>
<dbReference type="Proteomes" id="UP001589828">
    <property type="component" value="Unassembled WGS sequence"/>
</dbReference>
<dbReference type="PANTHER" id="PTHR43280:SF32">
    <property type="entry name" value="TRANSCRIPTIONAL REGULATORY PROTEIN"/>
    <property type="match status" value="1"/>
</dbReference>
<dbReference type="EMBL" id="JBHLTS010000018">
    <property type="protein sequence ID" value="MFC0513812.1"/>
    <property type="molecule type" value="Genomic_DNA"/>
</dbReference>
<keyword evidence="6" id="KW-1185">Reference proteome</keyword>
<keyword evidence="3" id="KW-0804">Transcription</keyword>
<dbReference type="RefSeq" id="WP_377021673.1">
    <property type="nucleotide sequence ID" value="NZ_JBHLTS010000018.1"/>
</dbReference>
<dbReference type="InterPro" id="IPR020449">
    <property type="entry name" value="Tscrpt_reg_AraC-type_HTH"/>
</dbReference>
<dbReference type="SUPFAM" id="SSF46689">
    <property type="entry name" value="Homeodomain-like"/>
    <property type="match status" value="1"/>
</dbReference>